<dbReference type="Pfam" id="PF02326">
    <property type="entry name" value="YMF19"/>
    <property type="match status" value="1"/>
</dbReference>
<sequence>MPQLNTMMFLNQYGCTFFSFLFFYFFFFFIFFPQIKKNFFFRKKINTKEYKKESADLRRVVFIWL</sequence>
<feature type="transmembrane region" description="Helical" evidence="7">
    <location>
        <begin position="16"/>
        <end position="35"/>
    </location>
</feature>
<dbReference type="RefSeq" id="YP_004581289.1">
    <property type="nucleotide sequence ID" value="NC_015642.1"/>
</dbReference>
<reference evidence="9" key="1">
    <citation type="journal article" date="2011" name="Zool. Stud.">
        <title>Seventy-four universal primers for characterizing the complete mitochondrial genomes of scleractinian corals (Cnidaria; Anthozoa).</title>
        <authorList>
            <person name="Lin M.-F."/>
            <person name="Luzon K.S."/>
            <person name="Licuanan W.Y."/>
            <person name="Ablan-Lagman M.C."/>
            <person name="Chen C.A."/>
        </authorList>
    </citation>
    <scope>NUCLEOTIDE SEQUENCE</scope>
</reference>
<dbReference type="AlphaFoldDB" id="F8UM19"/>
<dbReference type="GO" id="GO:0006754">
    <property type="term" value="P:ATP biosynthetic process"/>
    <property type="evidence" value="ECO:0007669"/>
    <property type="project" value="UniProtKB-KW"/>
</dbReference>
<dbReference type="InterPro" id="IPR003319">
    <property type="entry name" value="YMF19-like_N"/>
</dbReference>
<organism evidence="9">
    <name type="scientific">Polycyathus sp. MFL-2011</name>
    <dbReference type="NCBI Taxonomy" id="1036011"/>
    <lineage>
        <taxon>Eukaryota</taxon>
        <taxon>Metazoa</taxon>
        <taxon>Cnidaria</taxon>
        <taxon>Anthozoa</taxon>
        <taxon>Hexacorallia</taxon>
        <taxon>Scleractinia</taxon>
        <taxon>Caryophylliina</taxon>
        <taxon>Caryophylliidae</taxon>
        <taxon>Polycyathus</taxon>
    </lineage>
</organism>
<comment type="subcellular location">
    <subcellularLocation>
        <location evidence="1">Mitochondrion membrane</location>
    </subcellularLocation>
</comment>
<feature type="domain" description="ATP synthase YMF19-like N-terminal" evidence="8">
    <location>
        <begin position="2"/>
        <end position="53"/>
    </location>
</feature>
<gene>
    <name evidence="9" type="primary">ATP8</name>
</gene>
<evidence type="ECO:0000256" key="4">
    <source>
        <dbReference type="ARBA" id="ARBA00023128"/>
    </source>
</evidence>
<proteinExistence type="predicted"/>
<evidence type="ECO:0000313" key="9">
    <source>
        <dbReference type="EMBL" id="AEG79869.1"/>
    </source>
</evidence>
<evidence type="ECO:0000256" key="7">
    <source>
        <dbReference type="SAM" id="Phobius"/>
    </source>
</evidence>
<keyword evidence="5 7" id="KW-0472">Membrane</keyword>
<evidence type="ECO:0000256" key="2">
    <source>
        <dbReference type="ARBA" id="ARBA00022692"/>
    </source>
</evidence>
<keyword evidence="3 7" id="KW-1133">Transmembrane helix</keyword>
<keyword evidence="2 7" id="KW-0812">Transmembrane</keyword>
<evidence type="ECO:0000259" key="8">
    <source>
        <dbReference type="Pfam" id="PF02326"/>
    </source>
</evidence>
<dbReference type="GO" id="GO:0031966">
    <property type="term" value="C:mitochondrial membrane"/>
    <property type="evidence" value="ECO:0007669"/>
    <property type="project" value="UniProtKB-SubCell"/>
</dbReference>
<evidence type="ECO:0000256" key="3">
    <source>
        <dbReference type="ARBA" id="ARBA00022989"/>
    </source>
</evidence>
<evidence type="ECO:0000256" key="1">
    <source>
        <dbReference type="ARBA" id="ARBA00004325"/>
    </source>
</evidence>
<evidence type="ECO:0000256" key="6">
    <source>
        <dbReference type="ARBA" id="ARBA00023310"/>
    </source>
</evidence>
<geneLocation type="mitochondrion" evidence="9"/>
<evidence type="ECO:0000256" key="5">
    <source>
        <dbReference type="ARBA" id="ARBA00023136"/>
    </source>
</evidence>
<keyword evidence="4 9" id="KW-0496">Mitochondrion</keyword>
<protein>
    <submittedName>
        <fullName evidence="9">ATP synthase F0 subunit 8</fullName>
    </submittedName>
</protein>
<dbReference type="EMBL" id="JF825140">
    <property type="protein sequence ID" value="AEG79869.1"/>
    <property type="molecule type" value="Genomic_DNA"/>
</dbReference>
<dbReference type="GeneID" id="10751691"/>
<keyword evidence="6" id="KW-0066">ATP synthesis</keyword>
<name>F8UM19_9CNID</name>
<accession>F8UM19</accession>
<dbReference type="CTD" id="4509"/>